<reference evidence="3" key="1">
    <citation type="journal article" date="2019" name="Int. J. Syst. Evol. Microbiol.">
        <title>The Global Catalogue of Microorganisms (GCM) 10K type strain sequencing project: providing services to taxonomists for standard genome sequencing and annotation.</title>
        <authorList>
            <consortium name="The Broad Institute Genomics Platform"/>
            <consortium name="The Broad Institute Genome Sequencing Center for Infectious Disease"/>
            <person name="Wu L."/>
            <person name="Ma J."/>
        </authorList>
    </citation>
    <scope>NUCLEOTIDE SEQUENCE [LARGE SCALE GENOMIC DNA]</scope>
    <source>
        <strain evidence="3">JCM 17442</strain>
    </source>
</reference>
<feature type="chain" id="PRO_5046257013" description="Alpha-amylase" evidence="1">
    <location>
        <begin position="18"/>
        <end position="328"/>
    </location>
</feature>
<dbReference type="SUPFAM" id="SSF49464">
    <property type="entry name" value="Carboxypeptidase regulatory domain-like"/>
    <property type="match status" value="1"/>
</dbReference>
<dbReference type="Pfam" id="PF13620">
    <property type="entry name" value="CarboxypepD_reg"/>
    <property type="match status" value="1"/>
</dbReference>
<dbReference type="Gene3D" id="2.60.40.1120">
    <property type="entry name" value="Carboxypeptidase-like, regulatory domain"/>
    <property type="match status" value="1"/>
</dbReference>
<evidence type="ECO:0000256" key="1">
    <source>
        <dbReference type="SAM" id="SignalP"/>
    </source>
</evidence>
<name>A0ABP8DY44_9MICO</name>
<sequence length="328" mass="33536">MLAALVLAALPAQTAQATPGHSRVAAVSAVAAAPGSISVQLVDIAGDPLALAGATASVYVSSPDDPGFRRAATDSSGHAVISDLPATPYYDLTIDPPKAGSATYAPTRIDSVGVAAGVSTVVSATLARGATVTGRLTGPTGAPLAGTKVTIEGMTYVFPEVETTTDATGRYTFVGLASDVYELFTGDQIFRTSLSWMTRAHAERPGVDPSRVTLSTRLVHTAYDIGIGVDPSADGEATVGATVTLTNVSTGATFTQRTGGVAGVLQPVKFAVPTGDYTISVRTVATAATPSRTWWYTGQRTKMTADAGSALRKHIDFSSVIGIYAKVP</sequence>
<dbReference type="EMBL" id="BAABAU010000001">
    <property type="protein sequence ID" value="GAA4264903.1"/>
    <property type="molecule type" value="Genomic_DNA"/>
</dbReference>
<proteinExistence type="predicted"/>
<accession>A0ABP8DY44</accession>
<evidence type="ECO:0008006" key="4">
    <source>
        <dbReference type="Google" id="ProtNLM"/>
    </source>
</evidence>
<organism evidence="2 3">
    <name type="scientific">Frondihabitans peucedani</name>
    <dbReference type="NCBI Taxonomy" id="598626"/>
    <lineage>
        <taxon>Bacteria</taxon>
        <taxon>Bacillati</taxon>
        <taxon>Actinomycetota</taxon>
        <taxon>Actinomycetes</taxon>
        <taxon>Micrococcales</taxon>
        <taxon>Microbacteriaceae</taxon>
        <taxon>Frondihabitans</taxon>
    </lineage>
</organism>
<comment type="caution">
    <text evidence="2">The sequence shown here is derived from an EMBL/GenBank/DDBJ whole genome shotgun (WGS) entry which is preliminary data.</text>
</comment>
<gene>
    <name evidence="2" type="ORF">GCM10022256_05150</name>
</gene>
<evidence type="ECO:0000313" key="3">
    <source>
        <dbReference type="Proteomes" id="UP001501594"/>
    </source>
</evidence>
<keyword evidence="3" id="KW-1185">Reference proteome</keyword>
<protein>
    <recommendedName>
        <fullName evidence="4">Alpha-amylase</fullName>
    </recommendedName>
</protein>
<feature type="signal peptide" evidence="1">
    <location>
        <begin position="1"/>
        <end position="17"/>
    </location>
</feature>
<dbReference type="InterPro" id="IPR008969">
    <property type="entry name" value="CarboxyPept-like_regulatory"/>
</dbReference>
<evidence type="ECO:0000313" key="2">
    <source>
        <dbReference type="EMBL" id="GAA4264903.1"/>
    </source>
</evidence>
<dbReference type="Proteomes" id="UP001501594">
    <property type="component" value="Unassembled WGS sequence"/>
</dbReference>
<keyword evidence="1" id="KW-0732">Signal</keyword>